<evidence type="ECO:0000313" key="2">
    <source>
        <dbReference type="EMBL" id="KAJ8528337.1"/>
    </source>
</evidence>
<dbReference type="EMBL" id="JAJAGQ010000023">
    <property type="protein sequence ID" value="KAJ8528337.1"/>
    <property type="molecule type" value="Genomic_DNA"/>
</dbReference>
<organism evidence="2 3">
    <name type="scientific">Anisodus acutangulus</name>
    <dbReference type="NCBI Taxonomy" id="402998"/>
    <lineage>
        <taxon>Eukaryota</taxon>
        <taxon>Viridiplantae</taxon>
        <taxon>Streptophyta</taxon>
        <taxon>Embryophyta</taxon>
        <taxon>Tracheophyta</taxon>
        <taxon>Spermatophyta</taxon>
        <taxon>Magnoliopsida</taxon>
        <taxon>eudicotyledons</taxon>
        <taxon>Gunneridae</taxon>
        <taxon>Pentapetalae</taxon>
        <taxon>asterids</taxon>
        <taxon>lamiids</taxon>
        <taxon>Solanales</taxon>
        <taxon>Solanaceae</taxon>
        <taxon>Solanoideae</taxon>
        <taxon>Hyoscyameae</taxon>
        <taxon>Anisodus</taxon>
    </lineage>
</organism>
<dbReference type="Proteomes" id="UP001152561">
    <property type="component" value="Unassembled WGS sequence"/>
</dbReference>
<feature type="compositionally biased region" description="Pro residues" evidence="1">
    <location>
        <begin position="65"/>
        <end position="74"/>
    </location>
</feature>
<evidence type="ECO:0000313" key="3">
    <source>
        <dbReference type="Proteomes" id="UP001152561"/>
    </source>
</evidence>
<gene>
    <name evidence="2" type="ORF">K7X08_022029</name>
</gene>
<proteinExistence type="predicted"/>
<protein>
    <submittedName>
        <fullName evidence="2">Uncharacterized protein</fullName>
    </submittedName>
</protein>
<accession>A0A9Q1L6U2</accession>
<comment type="caution">
    <text evidence="2">The sequence shown here is derived from an EMBL/GenBank/DDBJ whole genome shotgun (WGS) entry which is preliminary data.</text>
</comment>
<feature type="region of interest" description="Disordered" evidence="1">
    <location>
        <begin position="64"/>
        <end position="131"/>
    </location>
</feature>
<reference evidence="3" key="1">
    <citation type="journal article" date="2023" name="Proc. Natl. Acad. Sci. U.S.A.">
        <title>Genomic and structural basis for evolution of tropane alkaloid biosynthesis.</title>
        <authorList>
            <person name="Wanga Y.-J."/>
            <person name="Taina T."/>
            <person name="Yua J.-Y."/>
            <person name="Lia J."/>
            <person name="Xua B."/>
            <person name="Chenc J."/>
            <person name="D'Auriad J.C."/>
            <person name="Huanga J.-P."/>
            <person name="Huanga S.-X."/>
        </authorList>
    </citation>
    <scope>NUCLEOTIDE SEQUENCE [LARGE SCALE GENOMIC DNA]</scope>
    <source>
        <strain evidence="3">cv. KIB-2019</strain>
    </source>
</reference>
<evidence type="ECO:0000256" key="1">
    <source>
        <dbReference type="SAM" id="MobiDB-lite"/>
    </source>
</evidence>
<sequence length="166" mass="18963">MLSLLKHSPSSPIFIAATVCPPLPELRRNHPNSLLLPLFLLLFSLLPPFLHHHWRIHSFGELHPKPPQKPPPPDLSSSGNSSPPHYCSLCSPPTPTARSSSSGDRSNCETTQPKNPKSPSFHRERNIIASKQNITKVPRRFESIFRQSHNRGDKRHRFGTWYRVYR</sequence>
<feature type="compositionally biased region" description="Polar residues" evidence="1">
    <location>
        <begin position="103"/>
        <end position="118"/>
    </location>
</feature>
<dbReference type="AlphaFoldDB" id="A0A9Q1L6U2"/>
<keyword evidence="3" id="KW-1185">Reference proteome</keyword>
<name>A0A9Q1L6U2_9SOLA</name>